<dbReference type="SUPFAM" id="SSF118352">
    <property type="entry name" value="HSP33 redox switch-like"/>
    <property type="match status" value="1"/>
</dbReference>
<dbReference type="GO" id="GO:0005737">
    <property type="term" value="C:cytoplasm"/>
    <property type="evidence" value="ECO:0007669"/>
    <property type="project" value="UniProtKB-SubCell"/>
</dbReference>
<dbReference type="GO" id="GO:0051082">
    <property type="term" value="F:unfolded protein binding"/>
    <property type="evidence" value="ECO:0007669"/>
    <property type="project" value="UniProtKB-UniRule"/>
</dbReference>
<organism evidence="7 8">
    <name type="scientific">Agathobaculum faecis</name>
    <dbReference type="NCBI Taxonomy" id="2763013"/>
    <lineage>
        <taxon>Bacteria</taxon>
        <taxon>Bacillati</taxon>
        <taxon>Bacillota</taxon>
        <taxon>Clostridia</taxon>
        <taxon>Eubacteriales</taxon>
        <taxon>Butyricicoccaceae</taxon>
        <taxon>Agathobaculum</taxon>
    </lineage>
</organism>
<dbReference type="CDD" id="cd00498">
    <property type="entry name" value="Hsp33"/>
    <property type="match status" value="1"/>
</dbReference>
<feature type="disulfide bond" description="Redox-active" evidence="6">
    <location>
        <begin position="237"/>
        <end position="239"/>
    </location>
</feature>
<dbReference type="Gene3D" id="3.90.1280.10">
    <property type="entry name" value="HSP33 redox switch-like"/>
    <property type="match status" value="1"/>
</dbReference>
<dbReference type="GO" id="GO:0042026">
    <property type="term" value="P:protein refolding"/>
    <property type="evidence" value="ECO:0007669"/>
    <property type="project" value="TreeGrafter"/>
</dbReference>
<evidence type="ECO:0000256" key="5">
    <source>
        <dbReference type="ARBA" id="ARBA00023284"/>
    </source>
</evidence>
<reference evidence="7" key="1">
    <citation type="submission" date="2020-08" db="EMBL/GenBank/DDBJ databases">
        <title>Genome public.</title>
        <authorList>
            <person name="Liu C."/>
            <person name="Sun Q."/>
        </authorList>
    </citation>
    <scope>NUCLEOTIDE SEQUENCE</scope>
    <source>
        <strain evidence="7">NSJ-28</strain>
    </source>
</reference>
<dbReference type="HAMAP" id="MF_00117">
    <property type="entry name" value="HslO"/>
    <property type="match status" value="1"/>
</dbReference>
<comment type="caution">
    <text evidence="7">The sequence shown here is derived from an EMBL/GenBank/DDBJ whole genome shotgun (WGS) entry which is preliminary data.</text>
</comment>
<accession>A0A923LS30</accession>
<keyword evidence="4 6" id="KW-0143">Chaperone</keyword>
<protein>
    <recommendedName>
        <fullName evidence="6">33 kDa chaperonin</fullName>
    </recommendedName>
    <alternativeName>
        <fullName evidence="6">Heat shock protein 33 homolog</fullName>
        <shortName evidence="6">HSP33</shortName>
    </alternativeName>
</protein>
<dbReference type="Proteomes" id="UP000606499">
    <property type="component" value="Unassembled WGS sequence"/>
</dbReference>
<dbReference type="EMBL" id="JACOPL010000001">
    <property type="protein sequence ID" value="MBC5724208.1"/>
    <property type="molecule type" value="Genomic_DNA"/>
</dbReference>
<evidence type="ECO:0000313" key="7">
    <source>
        <dbReference type="EMBL" id="MBC5724208.1"/>
    </source>
</evidence>
<evidence type="ECO:0000256" key="2">
    <source>
        <dbReference type="ARBA" id="ARBA00022833"/>
    </source>
</evidence>
<dbReference type="RefSeq" id="WP_147573712.1">
    <property type="nucleotide sequence ID" value="NZ_JACOPL010000001.1"/>
</dbReference>
<comment type="function">
    <text evidence="6">Redox regulated molecular chaperone. Protects both thermally unfolding and oxidatively damaged proteins from irreversible aggregation. Plays an important role in the bacterial defense system toward oxidative stress.</text>
</comment>
<evidence type="ECO:0000256" key="3">
    <source>
        <dbReference type="ARBA" id="ARBA00023157"/>
    </source>
</evidence>
<dbReference type="PANTHER" id="PTHR30111:SF1">
    <property type="entry name" value="33 KDA CHAPERONIN"/>
    <property type="match status" value="1"/>
</dbReference>
<dbReference type="GO" id="GO:0044183">
    <property type="term" value="F:protein folding chaperone"/>
    <property type="evidence" value="ECO:0007669"/>
    <property type="project" value="TreeGrafter"/>
</dbReference>
<keyword evidence="2 6" id="KW-0862">Zinc</keyword>
<dbReference type="NCBIfam" id="NF001033">
    <property type="entry name" value="PRK00114.1"/>
    <property type="match status" value="1"/>
</dbReference>
<evidence type="ECO:0000256" key="6">
    <source>
        <dbReference type="HAMAP-Rule" id="MF_00117"/>
    </source>
</evidence>
<dbReference type="InterPro" id="IPR016153">
    <property type="entry name" value="Heat_shock_Hsp33_N"/>
</dbReference>
<sequence>MSDLLLRALARDAGIQISAARTTGLVERARQIHSATPLATAALGRTLTATAIMGSQLKTPDGSVTVQVKGNGPLGAIVCVGDADGYVRGYLQDPSADLPLRADGKLDVGGGVGRGYLMVIKDIGLKDPVTGTVALVNGEIAEDLTRYFAESEQIPSACALGVLVDTDRTVKCAGGWLVQLMPGVQDKDIDRLEANLAKLQPMTAMLEQGMTLEEIIQAVLDGFDVDFLQTDEIGYRCACSREKVERALISMGKKELSQMAAEQEKSEVTCQFCDKIYTFSRGELQQLLAHAEK</sequence>
<evidence type="ECO:0000256" key="1">
    <source>
        <dbReference type="ARBA" id="ARBA00022490"/>
    </source>
</evidence>
<name>A0A923LS30_9FIRM</name>
<dbReference type="PANTHER" id="PTHR30111">
    <property type="entry name" value="33 KDA CHAPERONIN"/>
    <property type="match status" value="1"/>
</dbReference>
<evidence type="ECO:0000256" key="4">
    <source>
        <dbReference type="ARBA" id="ARBA00023186"/>
    </source>
</evidence>
<dbReference type="Pfam" id="PF01430">
    <property type="entry name" value="HSP33"/>
    <property type="match status" value="1"/>
</dbReference>
<comment type="similarity">
    <text evidence="6">Belongs to the HSP33 family.</text>
</comment>
<proteinExistence type="inferred from homology"/>
<feature type="disulfide bond" description="Redox-active" evidence="6">
    <location>
        <begin position="270"/>
        <end position="273"/>
    </location>
</feature>
<comment type="subcellular location">
    <subcellularLocation>
        <location evidence="6">Cytoplasm</location>
    </subcellularLocation>
</comment>
<keyword evidence="5 6" id="KW-0676">Redox-active center</keyword>
<dbReference type="SUPFAM" id="SSF64397">
    <property type="entry name" value="Hsp33 domain"/>
    <property type="match status" value="1"/>
</dbReference>
<dbReference type="AlphaFoldDB" id="A0A923LS30"/>
<evidence type="ECO:0000313" key="8">
    <source>
        <dbReference type="Proteomes" id="UP000606499"/>
    </source>
</evidence>
<dbReference type="PIRSF" id="PIRSF005261">
    <property type="entry name" value="Heat_shock_Hsp33"/>
    <property type="match status" value="1"/>
</dbReference>
<dbReference type="InterPro" id="IPR000397">
    <property type="entry name" value="Heat_shock_Hsp33"/>
</dbReference>
<gene>
    <name evidence="6 7" type="primary">hslO</name>
    <name evidence="7" type="ORF">H8S45_01830</name>
</gene>
<keyword evidence="8" id="KW-1185">Reference proteome</keyword>
<dbReference type="Gene3D" id="3.55.30.10">
    <property type="entry name" value="Hsp33 domain"/>
    <property type="match status" value="1"/>
</dbReference>
<comment type="PTM">
    <text evidence="6">Under oxidizing conditions two disulfide bonds are formed involving the reactive cysteines. Under reducing conditions zinc is bound to the reactive cysteines and the protein is inactive.</text>
</comment>
<keyword evidence="3 6" id="KW-1015">Disulfide bond</keyword>
<dbReference type="InterPro" id="IPR016154">
    <property type="entry name" value="Heat_shock_Hsp33_C"/>
</dbReference>
<keyword evidence="1 6" id="KW-0963">Cytoplasm</keyword>